<name>A0ABX3N2U2_9RHOB</name>
<protein>
    <recommendedName>
        <fullName evidence="3">MarR family transcriptional regulator</fullName>
    </recommendedName>
</protein>
<proteinExistence type="predicted"/>
<gene>
    <name evidence="1" type="ORF">BMI91_01575</name>
</gene>
<comment type="caution">
    <text evidence="1">The sequence shown here is derived from an EMBL/GenBank/DDBJ whole genome shotgun (WGS) entry which is preliminary data.</text>
</comment>
<evidence type="ECO:0000313" key="2">
    <source>
        <dbReference type="Proteomes" id="UP000190787"/>
    </source>
</evidence>
<organism evidence="1 2">
    <name type="scientific">Thioclava sediminum</name>
    <dbReference type="NCBI Taxonomy" id="1915319"/>
    <lineage>
        <taxon>Bacteria</taxon>
        <taxon>Pseudomonadati</taxon>
        <taxon>Pseudomonadota</taxon>
        <taxon>Alphaproteobacteria</taxon>
        <taxon>Rhodobacterales</taxon>
        <taxon>Paracoccaceae</taxon>
        <taxon>Thioclava</taxon>
    </lineage>
</organism>
<dbReference type="EMBL" id="MPZV01000001">
    <property type="protein sequence ID" value="OOY26205.1"/>
    <property type="molecule type" value="Genomic_DNA"/>
</dbReference>
<evidence type="ECO:0008006" key="3">
    <source>
        <dbReference type="Google" id="ProtNLM"/>
    </source>
</evidence>
<reference evidence="1 2" key="1">
    <citation type="submission" date="2016-11" db="EMBL/GenBank/DDBJ databases">
        <title>A multilocus sequence analysis scheme for characterization of bacteria in the genus Thioclava.</title>
        <authorList>
            <person name="Liu Y."/>
            <person name="Shao Z."/>
        </authorList>
    </citation>
    <scope>NUCLEOTIDE SEQUENCE [LARGE SCALE GENOMIC DNA]</scope>
    <source>
        <strain evidence="1 2">TAW-CT134</strain>
    </source>
</reference>
<dbReference type="Proteomes" id="UP000190787">
    <property type="component" value="Unassembled WGS sequence"/>
</dbReference>
<evidence type="ECO:0000313" key="1">
    <source>
        <dbReference type="EMBL" id="OOY26205.1"/>
    </source>
</evidence>
<keyword evidence="2" id="KW-1185">Reference proteome</keyword>
<accession>A0ABX3N2U2</accession>
<sequence length="201" mass="20907">MAYFCVLTGDIVASTRLSASELSAALDAIEGAAEALSPLLRESHFARNRGDGWQFAIPSPRLQARLALLIRAELRTLGEAFATRIAIAEGDGTLPPDGDLNGASGPVFTASGQLLDSLEGPRIAHAAGGALGAALRLFDHISEEWTPAQARAIAPMLRIKPPTQTAAASEIGITRQSLAQALASAAYPAIVEALAMIEETP</sequence>
<dbReference type="RefSeq" id="WP_093476847.1">
    <property type="nucleotide sequence ID" value="NZ_MPZV01000001.1"/>
</dbReference>